<protein>
    <recommendedName>
        <fullName evidence="10">Mesoderm development candidate 2</fullName>
    </recommendedName>
</protein>
<dbReference type="Proteomes" id="UP000596742">
    <property type="component" value="Unassembled WGS sequence"/>
</dbReference>
<reference evidence="8" key="1">
    <citation type="submission" date="2018-11" db="EMBL/GenBank/DDBJ databases">
        <authorList>
            <person name="Alioto T."/>
            <person name="Alioto T."/>
        </authorList>
    </citation>
    <scope>NUCLEOTIDE SEQUENCE</scope>
</reference>
<evidence type="ECO:0000313" key="8">
    <source>
        <dbReference type="EMBL" id="VDI25005.1"/>
    </source>
</evidence>
<keyword evidence="5" id="KW-0256">Endoplasmic reticulum</keyword>
<name>A0A8B6DX88_MYTGA</name>
<feature type="region of interest" description="Disordered" evidence="7">
    <location>
        <begin position="117"/>
        <end position="178"/>
    </location>
</feature>
<evidence type="ECO:0000256" key="2">
    <source>
        <dbReference type="ARBA" id="ARBA00011068"/>
    </source>
</evidence>
<keyword evidence="3" id="KW-0879">Wnt signaling pathway</keyword>
<proteinExistence type="inferred from homology"/>
<evidence type="ECO:0000313" key="9">
    <source>
        <dbReference type="Proteomes" id="UP000596742"/>
    </source>
</evidence>
<comment type="subcellular location">
    <subcellularLocation>
        <location evidence="1">Endoplasmic reticulum</location>
    </subcellularLocation>
</comment>
<dbReference type="GO" id="GO:0005783">
    <property type="term" value="C:endoplasmic reticulum"/>
    <property type="evidence" value="ECO:0007669"/>
    <property type="project" value="UniProtKB-SubCell"/>
</dbReference>
<dbReference type="GO" id="GO:0006457">
    <property type="term" value="P:protein folding"/>
    <property type="evidence" value="ECO:0007669"/>
    <property type="project" value="InterPro"/>
</dbReference>
<evidence type="ECO:0008006" key="10">
    <source>
        <dbReference type="Google" id="ProtNLM"/>
    </source>
</evidence>
<comment type="similarity">
    <text evidence="2">Belongs to the MESD family.</text>
</comment>
<comment type="caution">
    <text evidence="8">The sequence shown here is derived from an EMBL/GenBank/DDBJ whole genome shotgun (WGS) entry which is preliminary data.</text>
</comment>
<accession>A0A8B6DX88</accession>
<keyword evidence="6" id="KW-0143">Chaperone</keyword>
<evidence type="ECO:0000256" key="3">
    <source>
        <dbReference type="ARBA" id="ARBA00022687"/>
    </source>
</evidence>
<sequence length="178" mass="20629">MRAGTRKLSYNLVERRWRWIGHVLMMDTNSICSVALTWKPEGKRKAGRPKTTCRRTVETKRTSFGQKHLHGLQQEQQLKTEYVVGSNRVIFMLTDGSKAWEVKDFLTQQERCEEVTIEGKSYPGKGQKSEESSDKKNNVDSSKNKIKDKSKSESESNKKSTKEKDIDDNRTERKKTEL</sequence>
<evidence type="ECO:0000256" key="7">
    <source>
        <dbReference type="SAM" id="MobiDB-lite"/>
    </source>
</evidence>
<dbReference type="EMBL" id="UYJE01004098">
    <property type="protein sequence ID" value="VDI25005.1"/>
    <property type="molecule type" value="Genomic_DNA"/>
</dbReference>
<feature type="compositionally biased region" description="Basic and acidic residues" evidence="7">
    <location>
        <begin position="127"/>
        <end position="178"/>
    </location>
</feature>
<dbReference type="AlphaFoldDB" id="A0A8B6DX88"/>
<evidence type="ECO:0000256" key="4">
    <source>
        <dbReference type="ARBA" id="ARBA00022729"/>
    </source>
</evidence>
<gene>
    <name evidence="8" type="ORF">MGAL_10B083076</name>
</gene>
<evidence type="ECO:0000256" key="1">
    <source>
        <dbReference type="ARBA" id="ARBA00004240"/>
    </source>
</evidence>
<dbReference type="GO" id="GO:0016055">
    <property type="term" value="P:Wnt signaling pathway"/>
    <property type="evidence" value="ECO:0007669"/>
    <property type="project" value="UniProtKB-KW"/>
</dbReference>
<organism evidence="8 9">
    <name type="scientific">Mytilus galloprovincialis</name>
    <name type="common">Mediterranean mussel</name>
    <dbReference type="NCBI Taxonomy" id="29158"/>
    <lineage>
        <taxon>Eukaryota</taxon>
        <taxon>Metazoa</taxon>
        <taxon>Spiralia</taxon>
        <taxon>Lophotrochozoa</taxon>
        <taxon>Mollusca</taxon>
        <taxon>Bivalvia</taxon>
        <taxon>Autobranchia</taxon>
        <taxon>Pteriomorphia</taxon>
        <taxon>Mytilida</taxon>
        <taxon>Mytiloidea</taxon>
        <taxon>Mytilidae</taxon>
        <taxon>Mytilinae</taxon>
        <taxon>Mytilus</taxon>
    </lineage>
</organism>
<dbReference type="Pfam" id="PF10185">
    <property type="entry name" value="Mesd"/>
    <property type="match status" value="1"/>
</dbReference>
<dbReference type="PANTHER" id="PTHR17600">
    <property type="entry name" value="MESODERM DEVELOPMENT CANDIDATE 2"/>
    <property type="match status" value="1"/>
</dbReference>
<evidence type="ECO:0000256" key="5">
    <source>
        <dbReference type="ARBA" id="ARBA00022824"/>
    </source>
</evidence>
<keyword evidence="9" id="KW-1185">Reference proteome</keyword>
<dbReference type="InterPro" id="IPR019330">
    <property type="entry name" value="MESD"/>
</dbReference>
<keyword evidence="4" id="KW-0732">Signal</keyword>
<dbReference type="Gene3D" id="3.30.70.260">
    <property type="match status" value="1"/>
</dbReference>
<dbReference type="PANTHER" id="PTHR17600:SF2">
    <property type="entry name" value="LRP CHAPERONE MESD"/>
    <property type="match status" value="1"/>
</dbReference>
<dbReference type="OrthoDB" id="75833at2759"/>
<evidence type="ECO:0000256" key="6">
    <source>
        <dbReference type="ARBA" id="ARBA00023186"/>
    </source>
</evidence>